<dbReference type="InterPro" id="IPR058033">
    <property type="entry name" value="ARM_TBCD_2nd"/>
</dbReference>
<dbReference type="InterPro" id="IPR011989">
    <property type="entry name" value="ARM-like"/>
</dbReference>
<dbReference type="Proteomes" id="UP000799538">
    <property type="component" value="Unassembled WGS sequence"/>
</dbReference>
<keyword evidence="6" id="KW-1185">Reference proteome</keyword>
<dbReference type="Gene3D" id="1.25.10.10">
    <property type="entry name" value="Leucine-rich Repeat Variant"/>
    <property type="match status" value="1"/>
</dbReference>
<evidence type="ECO:0000256" key="1">
    <source>
        <dbReference type="ARBA" id="ARBA00023186"/>
    </source>
</evidence>
<evidence type="ECO:0000313" key="5">
    <source>
        <dbReference type="EMBL" id="KAF2222312.1"/>
    </source>
</evidence>
<evidence type="ECO:0000259" key="3">
    <source>
        <dbReference type="Pfam" id="PF12612"/>
    </source>
</evidence>
<feature type="domain" description="Tubulin-folding cofactor D ARM repeats" evidence="4">
    <location>
        <begin position="323"/>
        <end position="538"/>
    </location>
</feature>
<dbReference type="GO" id="GO:0005096">
    <property type="term" value="F:GTPase activator activity"/>
    <property type="evidence" value="ECO:0007669"/>
    <property type="project" value="InterPro"/>
</dbReference>
<dbReference type="PANTHER" id="PTHR12658">
    <property type="entry name" value="BETA-TUBULIN COFACTOR D"/>
    <property type="match status" value="1"/>
</dbReference>
<dbReference type="GO" id="GO:0007023">
    <property type="term" value="P:post-chaperonin tubulin folding pathway"/>
    <property type="evidence" value="ECO:0007669"/>
    <property type="project" value="InterPro"/>
</dbReference>
<organism evidence="5 6">
    <name type="scientific">Elsinoe ampelina</name>
    <dbReference type="NCBI Taxonomy" id="302913"/>
    <lineage>
        <taxon>Eukaryota</taxon>
        <taxon>Fungi</taxon>
        <taxon>Dikarya</taxon>
        <taxon>Ascomycota</taxon>
        <taxon>Pezizomycotina</taxon>
        <taxon>Dothideomycetes</taxon>
        <taxon>Dothideomycetidae</taxon>
        <taxon>Myriangiales</taxon>
        <taxon>Elsinoaceae</taxon>
        <taxon>Elsinoe</taxon>
    </lineage>
</organism>
<dbReference type="GO" id="GO:0007021">
    <property type="term" value="P:tubulin complex assembly"/>
    <property type="evidence" value="ECO:0007669"/>
    <property type="project" value="InterPro"/>
</dbReference>
<protein>
    <submittedName>
        <fullName evidence="5">Armadillo-type protein</fullName>
    </submittedName>
</protein>
<dbReference type="Pfam" id="PF12612">
    <property type="entry name" value="TFCD_C"/>
    <property type="match status" value="1"/>
</dbReference>
<reference evidence="6" key="1">
    <citation type="journal article" date="2020" name="Stud. Mycol.">
        <title>101 Dothideomycetes genomes: A test case for predicting lifestyles and emergence of pathogens.</title>
        <authorList>
            <person name="Haridas S."/>
            <person name="Albert R."/>
            <person name="Binder M."/>
            <person name="Bloem J."/>
            <person name="LaButti K."/>
            <person name="Salamov A."/>
            <person name="Andreopoulos B."/>
            <person name="Baker S."/>
            <person name="Barry K."/>
            <person name="Bills G."/>
            <person name="Bluhm B."/>
            <person name="Cannon C."/>
            <person name="Castanera R."/>
            <person name="Culley D."/>
            <person name="Daum C."/>
            <person name="Ezra D."/>
            <person name="Gonzalez J."/>
            <person name="Henrissat B."/>
            <person name="Kuo A."/>
            <person name="Liang C."/>
            <person name="Lipzen A."/>
            <person name="Lutzoni F."/>
            <person name="Magnuson J."/>
            <person name="Mondo S."/>
            <person name="Nolan M."/>
            <person name="Ohm R."/>
            <person name="Pangilinan J."/>
            <person name="Park H.-J."/>
            <person name="Ramirez L."/>
            <person name="Alfaro M."/>
            <person name="Sun H."/>
            <person name="Tritt A."/>
            <person name="Yoshinaga Y."/>
            <person name="Zwiers L.-H."/>
            <person name="Turgeon B."/>
            <person name="Goodwin S."/>
            <person name="Spatafora J."/>
            <person name="Crous P."/>
            <person name="Grigoriev I."/>
        </authorList>
    </citation>
    <scope>NUCLEOTIDE SEQUENCE [LARGE SCALE GENOMIC DNA]</scope>
    <source>
        <strain evidence="6">CECT 20119</strain>
    </source>
</reference>
<evidence type="ECO:0000256" key="2">
    <source>
        <dbReference type="SAM" id="MobiDB-lite"/>
    </source>
</evidence>
<dbReference type="Pfam" id="PF23579">
    <property type="entry name" value="ARM_TBCD"/>
    <property type="match status" value="1"/>
</dbReference>
<dbReference type="PANTHER" id="PTHR12658:SF0">
    <property type="entry name" value="TUBULIN-SPECIFIC CHAPERONE D"/>
    <property type="match status" value="1"/>
</dbReference>
<name>A0A6A6G9C4_9PEZI</name>
<feature type="region of interest" description="Disordered" evidence="2">
    <location>
        <begin position="658"/>
        <end position="684"/>
    </location>
</feature>
<dbReference type="GO" id="GO:0000226">
    <property type="term" value="P:microtubule cytoskeleton organization"/>
    <property type="evidence" value="ECO:0007669"/>
    <property type="project" value="TreeGrafter"/>
</dbReference>
<sequence length="1198" mass="131237">MDNDGDDDLRLIKASAQLLLDIERAIPRIFWKNTGTPIQTAHRYVRLKDLDRLTTLIEPFQGEPQLLDAKLKSFLPPVVEAFLQSLSNERVLPRRPDCVQLRIAASRILYTFCKVRGEKIVAGFLNNEPRHLDTILGALEKATLQADGSDGSWHLSYVLLLWLRHLLLAPFDLKTVSLAGAKDIESISDLALPANCPEVTKRILIQAKSYLQSLTREQDAAAKMLVRLLCRPDMRKLGLHRLYVTFACKRVLSAVRSGRAEDELGRFKFLVSMAANLDWHVERDMIVNIAEWSLTLHEALMEGQSGQSAVLRKLFIKLSRNIASAKLKSTKDPDGDDILESTADCLLVALSDRDTQVRSTAAKAIGRFISELDKDFAGQLIMAILQEFEPALGNAHLSTADVNQWHGFTLAIAYLLFQRSFEPNSLHSTISILVQALNFEKRSGSGSTEGINVRDAACFAIWSMSRRYTTAELEGANIQDSIKFTRLSSHESLSTIQFLAVQLLCSSCLDPSGNVRRGCSAALQELVGRHPDKVPHGIALVQIIDYQAVGLRRRALTDLVLQTAELQDIYWDALLIELQGWRGLGSLDISSRESAAESVGRLVTKKPNHLVRVADNLWPIAFPGRAIERQDRDPVRRLQHGGLLALAEIAAGLSQLAGSNVKRSPQTSTSNNASVTPNGRDPGRRLLESWHEHIKHDDFFPLSSGQRMDTSGINADVPAGIARLLTQMIQLDTLMMTMQDVPTASAGSFGVPIVGPVQGLLLHSEKSLLKTIPDLGIAILSSTHVLSANTLQPQNMIQLLEESASRQAVSCGAAAYALGAMIPFYSRLPGSETWQVLLAPLLELTSNSVIEWRVLALRAILVTLETASRFGTGDAGQPAQTISTNPLTASRDGPTFVTLDPLVLTSAITDALDAGLNDYTINERGDIGSLARLQALHCAHHIYTRRMITPESHEDHHLAASILRLSLEKLDRVRLLAGQVWQVRTDPSNSVPLTLPDVSSQSHFHSSFLPLLNPENPSWTSAALIRGLASASSGAEPLVQASRSAFQDIILSSTPASAEHILTALSSSLAWHLTTSTNPEPLLTLLAFALDSTPLIPLCPSFAWRILLSRVQKAHFKSSISSKLLAAVEVYRSLARVESIREEVIKKLVGMAKGNPVGRVRYAAAEVLWVVTGREGLRGVDWMGTKGREVEGGLEGLV</sequence>
<dbReference type="InterPro" id="IPR022577">
    <property type="entry name" value="TBCD_C"/>
</dbReference>
<dbReference type="AlphaFoldDB" id="A0A6A6G9C4"/>
<accession>A0A6A6G9C4</accession>
<dbReference type="InterPro" id="IPR016024">
    <property type="entry name" value="ARM-type_fold"/>
</dbReference>
<feature type="domain" description="Tubulin-folding cofactor D C-terminal" evidence="3">
    <location>
        <begin position="956"/>
        <end position="1119"/>
    </location>
</feature>
<dbReference type="EMBL" id="ML992508">
    <property type="protein sequence ID" value="KAF2222312.1"/>
    <property type="molecule type" value="Genomic_DNA"/>
</dbReference>
<dbReference type="InterPro" id="IPR033162">
    <property type="entry name" value="TBCD"/>
</dbReference>
<evidence type="ECO:0000259" key="4">
    <source>
        <dbReference type="Pfam" id="PF25767"/>
    </source>
</evidence>
<evidence type="ECO:0000313" key="6">
    <source>
        <dbReference type="Proteomes" id="UP000799538"/>
    </source>
</evidence>
<dbReference type="OrthoDB" id="10253476at2759"/>
<gene>
    <name evidence="5" type="ORF">BDZ85DRAFT_319595</name>
</gene>
<dbReference type="SUPFAM" id="SSF48371">
    <property type="entry name" value="ARM repeat"/>
    <property type="match status" value="1"/>
</dbReference>
<proteinExistence type="predicted"/>
<dbReference type="GO" id="GO:0048487">
    <property type="term" value="F:beta-tubulin binding"/>
    <property type="evidence" value="ECO:0007669"/>
    <property type="project" value="InterPro"/>
</dbReference>
<keyword evidence="1" id="KW-0143">Chaperone</keyword>
<feature type="compositionally biased region" description="Polar residues" evidence="2">
    <location>
        <begin position="658"/>
        <end position="677"/>
    </location>
</feature>
<dbReference type="Pfam" id="PF25767">
    <property type="entry name" value="ARM_TBCD_2nd"/>
    <property type="match status" value="1"/>
</dbReference>